<evidence type="ECO:0000259" key="7">
    <source>
        <dbReference type="PROSITE" id="PS51186"/>
    </source>
</evidence>
<dbReference type="SUPFAM" id="SSF55729">
    <property type="entry name" value="Acyl-CoA N-acyltransferases (Nat)"/>
    <property type="match status" value="1"/>
</dbReference>
<dbReference type="Gene3D" id="3.40.630.30">
    <property type="match status" value="1"/>
</dbReference>
<keyword evidence="2 5" id="KW-0963">Cytoplasm</keyword>
<dbReference type="Pfam" id="PF00583">
    <property type="entry name" value="Acetyltransf_1"/>
    <property type="match status" value="1"/>
</dbReference>
<dbReference type="InterPro" id="IPR050680">
    <property type="entry name" value="YpeA/RimI_acetyltransf"/>
</dbReference>
<evidence type="ECO:0000313" key="8">
    <source>
        <dbReference type="EMBL" id="GGI87688.1"/>
    </source>
</evidence>
<keyword evidence="4 5" id="KW-0012">Acyltransferase</keyword>
<comment type="similarity">
    <text evidence="1 5 6">Belongs to the acetyltransferase family. RimI subfamily.</text>
</comment>
<dbReference type="HAMAP" id="MF_02210">
    <property type="entry name" value="RimI"/>
    <property type="match status" value="1"/>
</dbReference>
<dbReference type="InterPro" id="IPR016181">
    <property type="entry name" value="Acyl_CoA_acyltransferase"/>
</dbReference>
<dbReference type="PROSITE" id="PS51186">
    <property type="entry name" value="GNAT"/>
    <property type="match status" value="1"/>
</dbReference>
<comment type="caution">
    <text evidence="8">The sequence shown here is derived from an EMBL/GenBank/DDBJ whole genome shotgun (WGS) entry which is preliminary data.</text>
</comment>
<feature type="active site" description="Proton donor" evidence="5">
    <location>
        <position position="117"/>
    </location>
</feature>
<sequence>MSEPQFRPMGEADVDSVLRIEFAAFSHPWTRGIFLDCVKSGYECWLMFLGDQQVGHGVLSAAGDECHLLNLTVKPESQSNGLGGKLLEHLLRRGRERGAETVFLEVRESNRAAIHLYERTGFNEIGRRRGYYPAVGGREDALVMACTLFD</sequence>
<dbReference type="PANTHER" id="PTHR43420:SF51">
    <property type="entry name" value="PEPTIDYL-LYSINE N-ACETYLTRANSFERASE YIAC"/>
    <property type="match status" value="1"/>
</dbReference>
<dbReference type="RefSeq" id="WP_188634571.1">
    <property type="nucleotide sequence ID" value="NZ_BMNN01000001.1"/>
</dbReference>
<dbReference type="Proteomes" id="UP000633263">
    <property type="component" value="Unassembled WGS sequence"/>
</dbReference>
<evidence type="ECO:0000313" key="9">
    <source>
        <dbReference type="Proteomes" id="UP000633263"/>
    </source>
</evidence>
<dbReference type="EMBL" id="BMNN01000001">
    <property type="protein sequence ID" value="GGI87688.1"/>
    <property type="molecule type" value="Genomic_DNA"/>
</dbReference>
<evidence type="ECO:0000256" key="2">
    <source>
        <dbReference type="ARBA" id="ARBA00022490"/>
    </source>
</evidence>
<keyword evidence="3 5" id="KW-0808">Transferase</keyword>
<name>A0ABQ2CG03_9GAMM</name>
<dbReference type="EC" id="2.3.1.266" evidence="5 6"/>
<gene>
    <name evidence="5 8" type="primary">rimI</name>
    <name evidence="8" type="ORF">GCM10009083_00030</name>
</gene>
<keyword evidence="9" id="KW-1185">Reference proteome</keyword>
<comment type="subcellular location">
    <subcellularLocation>
        <location evidence="5 6">Cytoplasm</location>
    </subcellularLocation>
</comment>
<dbReference type="InterPro" id="IPR043690">
    <property type="entry name" value="RimI"/>
</dbReference>
<evidence type="ECO:0000256" key="3">
    <source>
        <dbReference type="ARBA" id="ARBA00022679"/>
    </source>
</evidence>
<evidence type="ECO:0000256" key="1">
    <source>
        <dbReference type="ARBA" id="ARBA00005395"/>
    </source>
</evidence>
<dbReference type="InterPro" id="IPR000182">
    <property type="entry name" value="GNAT_dom"/>
</dbReference>
<organism evidence="8 9">
    <name type="scientific">Halopseudomonas pertucinogena</name>
    <dbReference type="NCBI Taxonomy" id="86175"/>
    <lineage>
        <taxon>Bacteria</taxon>
        <taxon>Pseudomonadati</taxon>
        <taxon>Pseudomonadota</taxon>
        <taxon>Gammaproteobacteria</taxon>
        <taxon>Pseudomonadales</taxon>
        <taxon>Pseudomonadaceae</taxon>
        <taxon>Halopseudomonas</taxon>
    </lineage>
</organism>
<evidence type="ECO:0000256" key="4">
    <source>
        <dbReference type="ARBA" id="ARBA00023315"/>
    </source>
</evidence>
<proteinExistence type="inferred from homology"/>
<dbReference type="CDD" id="cd04301">
    <property type="entry name" value="NAT_SF"/>
    <property type="match status" value="1"/>
</dbReference>
<evidence type="ECO:0000256" key="5">
    <source>
        <dbReference type="HAMAP-Rule" id="MF_02210"/>
    </source>
</evidence>
<feature type="domain" description="N-acetyltransferase" evidence="7">
    <location>
        <begin position="4"/>
        <end position="149"/>
    </location>
</feature>
<dbReference type="PANTHER" id="PTHR43420">
    <property type="entry name" value="ACETYLTRANSFERASE"/>
    <property type="match status" value="1"/>
</dbReference>
<feature type="binding site" evidence="5">
    <location>
        <position position="110"/>
    </location>
    <ligand>
        <name>acetyl-CoA</name>
        <dbReference type="ChEBI" id="CHEBI:57288"/>
    </ligand>
</feature>
<reference evidence="9" key="1">
    <citation type="journal article" date="2019" name="Int. J. Syst. Evol. Microbiol.">
        <title>The Global Catalogue of Microorganisms (GCM) 10K type strain sequencing project: providing services to taxonomists for standard genome sequencing and annotation.</title>
        <authorList>
            <consortium name="The Broad Institute Genomics Platform"/>
            <consortium name="The Broad Institute Genome Sequencing Center for Infectious Disease"/>
            <person name="Wu L."/>
            <person name="Ma J."/>
        </authorList>
    </citation>
    <scope>NUCLEOTIDE SEQUENCE [LARGE SCALE GENOMIC DNA]</scope>
    <source>
        <strain evidence="9">JCM 11590</strain>
    </source>
</reference>
<protein>
    <recommendedName>
        <fullName evidence="5 6">[Ribosomal protein bS18]-alanine N-acetyltransferase</fullName>
        <ecNumber evidence="5 6">2.3.1.266</ecNumber>
    </recommendedName>
</protein>
<dbReference type="InterPro" id="IPR006464">
    <property type="entry name" value="AcTrfase_RimI/Ard1"/>
</dbReference>
<dbReference type="NCBIfam" id="TIGR01575">
    <property type="entry name" value="rimI"/>
    <property type="match status" value="1"/>
</dbReference>
<feature type="active site" description="Proton acceptor" evidence="5">
    <location>
        <position position="105"/>
    </location>
</feature>
<evidence type="ECO:0000256" key="6">
    <source>
        <dbReference type="RuleBase" id="RU363094"/>
    </source>
</evidence>
<comment type="catalytic activity">
    <reaction evidence="5 6">
        <text>N-terminal L-alanyl-[ribosomal protein bS18] + acetyl-CoA = N-terminal N(alpha)-acetyl-L-alanyl-[ribosomal protein bS18] + CoA + H(+)</text>
        <dbReference type="Rhea" id="RHEA:43756"/>
        <dbReference type="Rhea" id="RHEA-COMP:10676"/>
        <dbReference type="Rhea" id="RHEA-COMP:10677"/>
        <dbReference type="ChEBI" id="CHEBI:15378"/>
        <dbReference type="ChEBI" id="CHEBI:57287"/>
        <dbReference type="ChEBI" id="CHEBI:57288"/>
        <dbReference type="ChEBI" id="CHEBI:64718"/>
        <dbReference type="ChEBI" id="CHEBI:83683"/>
        <dbReference type="EC" id="2.3.1.266"/>
    </reaction>
</comment>
<comment type="function">
    <text evidence="5 6">Acetylates the N-terminal alanine of ribosomal protein bS18.</text>
</comment>
<accession>A0ABQ2CG03</accession>
<comment type="caution">
    <text evidence="5">Lacks conserved residue(s) required for the propagation of feature annotation.</text>
</comment>